<dbReference type="PANTHER" id="PTHR44688:SF16">
    <property type="entry name" value="DNA-BINDING TRANSCRIPTIONAL ACTIVATOR DEVR_DOSR"/>
    <property type="match status" value="1"/>
</dbReference>
<organism evidence="5 6">
    <name type="scientific">Cupriavidus malaysiensis</name>
    <dbReference type="NCBI Taxonomy" id="367825"/>
    <lineage>
        <taxon>Bacteria</taxon>
        <taxon>Pseudomonadati</taxon>
        <taxon>Pseudomonadota</taxon>
        <taxon>Betaproteobacteria</taxon>
        <taxon>Burkholderiales</taxon>
        <taxon>Burkholderiaceae</taxon>
        <taxon>Cupriavidus</taxon>
    </lineage>
</organism>
<dbReference type="CDD" id="cd06170">
    <property type="entry name" value="LuxR_C_like"/>
    <property type="match status" value="1"/>
</dbReference>
<dbReference type="SMART" id="SM00421">
    <property type="entry name" value="HTH_LUXR"/>
    <property type="match status" value="1"/>
</dbReference>
<keyword evidence="2" id="KW-0238">DNA-binding</keyword>
<gene>
    <name evidence="5" type="ORF">BKK80_29505</name>
</gene>
<dbReference type="InterPro" id="IPR036693">
    <property type="entry name" value="TF_LuxR_autoind-bd_dom_sf"/>
</dbReference>
<keyword evidence="3" id="KW-0804">Transcription</keyword>
<evidence type="ECO:0000256" key="1">
    <source>
        <dbReference type="ARBA" id="ARBA00023015"/>
    </source>
</evidence>
<dbReference type="PROSITE" id="PS50043">
    <property type="entry name" value="HTH_LUXR_2"/>
    <property type="match status" value="1"/>
</dbReference>
<keyword evidence="1" id="KW-0805">Transcription regulation</keyword>
<proteinExistence type="predicted"/>
<sequence>MPQDLAFLDTLLHADSRRALIDHTSRWLDGLGFHCFLYAEHRPVRADGKRARFVFDGIDGSAAAGAAWHRLSTLPPAWARHYRAAGYLALDPLVRHAATAGLPLPWHRRGADSPAAARLFAEARQHGLAGGIVVPLRGAHGATALLNAATAHDGEAARRRLDQVVARVTLLGLYLHEAVRRLSTPPRAGAPALTAREQQCLARAAAGGSAREIGRQLGISERTAVFHLANAARKLGARNRREAVARAILAGLAVP</sequence>
<name>A0ABM6FDG0_9BURK</name>
<dbReference type="Gene3D" id="1.10.10.10">
    <property type="entry name" value="Winged helix-like DNA-binding domain superfamily/Winged helix DNA-binding domain"/>
    <property type="match status" value="1"/>
</dbReference>
<keyword evidence="6" id="KW-1185">Reference proteome</keyword>
<dbReference type="Proteomes" id="UP000177515">
    <property type="component" value="Chromosome 2"/>
</dbReference>
<dbReference type="SUPFAM" id="SSF75516">
    <property type="entry name" value="Pheromone-binding domain of LuxR-like quorum-sensing transcription factors"/>
    <property type="match status" value="1"/>
</dbReference>
<dbReference type="SUPFAM" id="SSF46894">
    <property type="entry name" value="C-terminal effector domain of the bipartite response regulators"/>
    <property type="match status" value="1"/>
</dbReference>
<accession>A0ABM6FDG0</accession>
<dbReference type="RefSeq" id="WP_071072375.1">
    <property type="nucleotide sequence ID" value="NZ_CP017755.1"/>
</dbReference>
<dbReference type="Gene3D" id="3.30.450.80">
    <property type="entry name" value="Transcription factor LuxR-like, autoinducer-binding domain"/>
    <property type="match status" value="1"/>
</dbReference>
<dbReference type="InterPro" id="IPR016032">
    <property type="entry name" value="Sig_transdc_resp-reg_C-effctor"/>
</dbReference>
<protein>
    <recommendedName>
        <fullName evidence="4">HTH luxR-type domain-containing protein</fullName>
    </recommendedName>
</protein>
<evidence type="ECO:0000313" key="6">
    <source>
        <dbReference type="Proteomes" id="UP000177515"/>
    </source>
</evidence>
<dbReference type="InterPro" id="IPR036388">
    <property type="entry name" value="WH-like_DNA-bd_sf"/>
</dbReference>
<dbReference type="InterPro" id="IPR005143">
    <property type="entry name" value="TF_LuxR_autoind-bd_dom"/>
</dbReference>
<reference evidence="5 6" key="1">
    <citation type="submission" date="2016-10" db="EMBL/GenBank/DDBJ databases">
        <title>Complete genome sequences of three Cupriavidus strains isolated from various Malaysian environments.</title>
        <authorList>
            <person name="Abdullah A.A.-A."/>
            <person name="Shafie N.A.H."/>
            <person name="Lau N.S."/>
        </authorList>
    </citation>
    <scope>NUCLEOTIDE SEQUENCE [LARGE SCALE GENOMIC DNA]</scope>
    <source>
        <strain evidence="5 6">USMAA1020</strain>
    </source>
</reference>
<dbReference type="PRINTS" id="PR00038">
    <property type="entry name" value="HTHLUXR"/>
</dbReference>
<dbReference type="PANTHER" id="PTHR44688">
    <property type="entry name" value="DNA-BINDING TRANSCRIPTIONAL ACTIVATOR DEVR_DOSR"/>
    <property type="match status" value="1"/>
</dbReference>
<evidence type="ECO:0000313" key="5">
    <source>
        <dbReference type="EMBL" id="AOZ09835.1"/>
    </source>
</evidence>
<evidence type="ECO:0000259" key="4">
    <source>
        <dbReference type="PROSITE" id="PS50043"/>
    </source>
</evidence>
<dbReference type="InterPro" id="IPR000792">
    <property type="entry name" value="Tscrpt_reg_LuxR_C"/>
</dbReference>
<dbReference type="Pfam" id="PF00196">
    <property type="entry name" value="GerE"/>
    <property type="match status" value="1"/>
</dbReference>
<dbReference type="Pfam" id="PF03472">
    <property type="entry name" value="Autoind_bind"/>
    <property type="match status" value="1"/>
</dbReference>
<evidence type="ECO:0000256" key="3">
    <source>
        <dbReference type="ARBA" id="ARBA00023163"/>
    </source>
</evidence>
<evidence type="ECO:0000256" key="2">
    <source>
        <dbReference type="ARBA" id="ARBA00023125"/>
    </source>
</evidence>
<feature type="domain" description="HTH luxR-type" evidence="4">
    <location>
        <begin position="186"/>
        <end position="251"/>
    </location>
</feature>
<dbReference type="EMBL" id="CP017755">
    <property type="protein sequence ID" value="AOZ09835.1"/>
    <property type="molecule type" value="Genomic_DNA"/>
</dbReference>